<accession>A0A3Q8X3S2</accession>
<dbReference type="SUPFAM" id="SSF53756">
    <property type="entry name" value="UDP-Glycosyltransferase/glycogen phosphorylase"/>
    <property type="match status" value="1"/>
</dbReference>
<dbReference type="EMBL" id="CP034437">
    <property type="protein sequence ID" value="AZN39486.1"/>
    <property type="molecule type" value="Genomic_DNA"/>
</dbReference>
<dbReference type="GO" id="GO:0016757">
    <property type="term" value="F:glycosyltransferase activity"/>
    <property type="evidence" value="ECO:0007669"/>
    <property type="project" value="InterPro"/>
</dbReference>
<keyword evidence="2" id="KW-0808">Transferase</keyword>
<evidence type="ECO:0000259" key="1">
    <source>
        <dbReference type="Pfam" id="PF00534"/>
    </source>
</evidence>
<dbReference type="Gene3D" id="3.40.50.2000">
    <property type="entry name" value="Glycogen Phosphorylase B"/>
    <property type="match status" value="2"/>
</dbReference>
<feature type="domain" description="Glycosyl transferase family 1" evidence="1">
    <location>
        <begin position="168"/>
        <end position="331"/>
    </location>
</feature>
<evidence type="ECO:0000313" key="2">
    <source>
        <dbReference type="EMBL" id="AZN39486.1"/>
    </source>
</evidence>
<dbReference type="KEGG" id="palb:EJC50_07280"/>
<gene>
    <name evidence="2" type="ORF">EJC50_07280</name>
</gene>
<protein>
    <submittedName>
        <fullName evidence="2">Glycosyltransferase</fullName>
    </submittedName>
</protein>
<proteinExistence type="predicted"/>
<dbReference type="PANTHER" id="PTHR45947:SF3">
    <property type="entry name" value="SULFOQUINOVOSYL TRANSFERASE SQD2"/>
    <property type="match status" value="1"/>
</dbReference>
<dbReference type="AlphaFoldDB" id="A0A3Q8X3S2"/>
<dbReference type="Pfam" id="PF00534">
    <property type="entry name" value="Glycos_transf_1"/>
    <property type="match status" value="1"/>
</dbReference>
<name>A0A3Q8X3S2_9BACL</name>
<dbReference type="PANTHER" id="PTHR45947">
    <property type="entry name" value="SULFOQUINOVOSYL TRANSFERASE SQD2"/>
    <property type="match status" value="1"/>
</dbReference>
<evidence type="ECO:0000313" key="3">
    <source>
        <dbReference type="Proteomes" id="UP000272528"/>
    </source>
</evidence>
<dbReference type="Proteomes" id="UP000272528">
    <property type="component" value="Chromosome"/>
</dbReference>
<sequence length="364" mass="41630">MKLLFTFYNPSGGMETLNRIRCKALMKIGVECHLLYNYDGEGRKNIKDIPNFVISDEAEIGRHVMRHNYDAIVVCTDVLMLLTIRKAGYKGHIIFEIQGLGTMQTANAVLKDISLRVLQNADALLYPKTNHLQELLTKHMNDIPHYSFDDPLDTESFGYSAYPVKPFPVIGWVGRIEANKNWREFLLIGSRLLNKFPESYLWIFGDATLNDKEEKEHFDRWVQGLQLQNKLITYSNIPHEQIADYFSVIGDSGGLLCSTSILEGFGYAVAEAMLCRCPVLTTDSDGIRRFMIHNVTGKLYTRGNLDQAVKEAESLMRDAPLRKSIRKNAERHMKLNFSADKYTTNFMRMLGSLAKLRPKPEQHI</sequence>
<reference evidence="3" key="1">
    <citation type="submission" date="2018-12" db="EMBL/GenBank/DDBJ databases">
        <title>Genome sequence of Peanibacillus sp.</title>
        <authorList>
            <person name="Subramani G."/>
            <person name="Srinivasan S."/>
            <person name="Kim M.K."/>
        </authorList>
    </citation>
    <scope>NUCLEOTIDE SEQUENCE [LARGE SCALE GENOMIC DNA]</scope>
    <source>
        <strain evidence="3">18JY67-1</strain>
    </source>
</reference>
<dbReference type="OrthoDB" id="158463at2"/>
<dbReference type="InterPro" id="IPR001296">
    <property type="entry name" value="Glyco_trans_1"/>
</dbReference>
<dbReference type="RefSeq" id="WP_126014104.1">
    <property type="nucleotide sequence ID" value="NZ_CP034437.1"/>
</dbReference>
<keyword evidence="3" id="KW-1185">Reference proteome</keyword>
<dbReference type="InterPro" id="IPR050194">
    <property type="entry name" value="Glycosyltransferase_grp1"/>
</dbReference>
<organism evidence="2 3">
    <name type="scientific">Paenibacillus albus</name>
    <dbReference type="NCBI Taxonomy" id="2495582"/>
    <lineage>
        <taxon>Bacteria</taxon>
        <taxon>Bacillati</taxon>
        <taxon>Bacillota</taxon>
        <taxon>Bacilli</taxon>
        <taxon>Bacillales</taxon>
        <taxon>Paenibacillaceae</taxon>
        <taxon>Paenibacillus</taxon>
    </lineage>
</organism>
<dbReference type="CDD" id="cd03801">
    <property type="entry name" value="GT4_PimA-like"/>
    <property type="match status" value="1"/>
</dbReference>